<feature type="transmembrane region" description="Helical" evidence="6">
    <location>
        <begin position="156"/>
        <end position="176"/>
    </location>
</feature>
<proteinExistence type="inferred from homology"/>
<feature type="domain" description="ABC transmembrane type-1" evidence="7">
    <location>
        <begin position="353"/>
        <end position="549"/>
    </location>
</feature>
<feature type="transmembrane region" description="Helical" evidence="6">
    <location>
        <begin position="188"/>
        <end position="209"/>
    </location>
</feature>
<evidence type="ECO:0000256" key="6">
    <source>
        <dbReference type="RuleBase" id="RU363032"/>
    </source>
</evidence>
<evidence type="ECO:0000313" key="8">
    <source>
        <dbReference type="EMBL" id="AGI04207.1"/>
    </source>
</evidence>
<dbReference type="PANTHER" id="PTHR30614:SF0">
    <property type="entry name" value="L-CYSTINE TRANSPORT SYSTEM PERMEASE PROTEIN TCYL"/>
    <property type="match status" value="1"/>
</dbReference>
<dbReference type="Pfam" id="PF00528">
    <property type="entry name" value="BPD_transp_1"/>
    <property type="match status" value="1"/>
</dbReference>
<dbReference type="InterPro" id="IPR043429">
    <property type="entry name" value="ArtM/GltK/GlnP/TcyL/YhdX-like"/>
</dbReference>
<keyword evidence="6" id="KW-0813">Transport</keyword>
<comment type="similarity">
    <text evidence="6">Belongs to the binding-protein-dependent transport system permease family.</text>
</comment>
<evidence type="ECO:0000256" key="1">
    <source>
        <dbReference type="ARBA" id="ARBA00004651"/>
    </source>
</evidence>
<protein>
    <recommendedName>
        <fullName evidence="7">ABC transmembrane type-1 domain-containing protein</fullName>
    </recommendedName>
</protein>
<feature type="transmembrane region" description="Helical" evidence="6">
    <location>
        <begin position="361"/>
        <end position="378"/>
    </location>
</feature>
<dbReference type="Gene3D" id="1.10.3720.10">
    <property type="entry name" value="MetI-like"/>
    <property type="match status" value="1"/>
</dbReference>
<feature type="transmembrane region" description="Helical" evidence="6">
    <location>
        <begin position="249"/>
        <end position="266"/>
    </location>
</feature>
<feature type="transmembrane region" description="Helical" evidence="6">
    <location>
        <begin position="399"/>
        <end position="417"/>
    </location>
</feature>
<evidence type="ECO:0000256" key="3">
    <source>
        <dbReference type="ARBA" id="ARBA00022970"/>
    </source>
</evidence>
<dbReference type="AlphaFoldDB" id="M4W6R5"/>
<dbReference type="SUPFAM" id="SSF161098">
    <property type="entry name" value="MetI-like"/>
    <property type="match status" value="1"/>
</dbReference>
<keyword evidence="5 6" id="KW-0472">Membrane</keyword>
<name>M4W6R5_9PROT</name>
<dbReference type="PROSITE" id="PS50928">
    <property type="entry name" value="ABC_TM1"/>
    <property type="match status" value="1"/>
</dbReference>
<feature type="transmembrane region" description="Helical" evidence="6">
    <location>
        <begin position="59"/>
        <end position="79"/>
    </location>
</feature>
<dbReference type="InterPro" id="IPR000515">
    <property type="entry name" value="MetI-like"/>
</dbReference>
<comment type="subcellular location">
    <subcellularLocation>
        <location evidence="1 6">Cell membrane</location>
        <topology evidence="1 6">Multi-pass membrane protein</topology>
    </subcellularLocation>
</comment>
<keyword evidence="4 6" id="KW-1133">Transmembrane helix</keyword>
<dbReference type="GO" id="GO:0055085">
    <property type="term" value="P:transmembrane transport"/>
    <property type="evidence" value="ECO:0007669"/>
    <property type="project" value="InterPro"/>
</dbReference>
<sequence length="561" mass="60837">MFCCRGFDLAENPMSRLSSIRPSNLVLLAAAPFIIYLFATSSKYLRSLVAILGIGNNAGPIFVGFLLVLATAILGYLCARHTRFEAQAPAWLRISALAAFPAAVGLSILAFVAPHVLMPFAESVFFHALSENTSTLIDRTNQTWVLLPEVVAQVQSGLQILLAVYAVIVALCLISNRLTKPMRGRVQLGFEVLTGAALFYLMFMAHWQFATGVAITFRAAIFAYIFAAILGLIWVGLQSFKPKAQTTMVYGATSLALLAVSTFFFMQPKVSYVLVGNTEGRIAIVRGTPQAQADVIRFGEFEGGGDQQIRIRSAPDAASAIEQIETVDSVSGAFVPVEAHTQAYPVIWQTSFLPDKFRNPGLAFAVFGFLLLTLTVGGSQHKLHPLAVGAEFFVDTIRGIPMLVIILYIGLPLAGAVKDATGGGIDMTNMTRGIIAISVGYSAYMAEIFRSGIEAIPKGQLEAGSSLGLSRWQTARLIVLPQALRIVTPPLGNEFIAMIKDTSLLSILSVRDMTQRMREFQASSFLPFAPFNTAAILYVVITLGCASFLKWIERRTAKDTR</sequence>
<keyword evidence="3" id="KW-0029">Amino-acid transport</keyword>
<dbReference type="InterPro" id="IPR035906">
    <property type="entry name" value="MetI-like_sf"/>
</dbReference>
<feature type="transmembrane region" description="Helical" evidence="6">
    <location>
        <begin position="22"/>
        <end position="39"/>
    </location>
</feature>
<feature type="transmembrane region" description="Helical" evidence="6">
    <location>
        <begin position="91"/>
        <end position="113"/>
    </location>
</feature>
<dbReference type="CDD" id="cd06261">
    <property type="entry name" value="TM_PBP2"/>
    <property type="match status" value="1"/>
</dbReference>
<feature type="transmembrane region" description="Helical" evidence="6">
    <location>
        <begin position="215"/>
        <end position="237"/>
    </location>
</feature>
<evidence type="ECO:0000256" key="4">
    <source>
        <dbReference type="ARBA" id="ARBA00022989"/>
    </source>
</evidence>
<keyword evidence="2 6" id="KW-0812">Transmembrane</keyword>
<reference evidence="8" key="1">
    <citation type="journal article" date="2013" name="Mar. Drugs">
        <title>Assessing the effectiveness of functional genetic screens for the identification of bioactive metabolites.</title>
        <authorList>
            <person name="Penesyan A."/>
            <person name="Ballestriero F."/>
            <person name="Daim M."/>
            <person name="Kjelleberg S."/>
            <person name="Thomas T."/>
            <person name="Egan S."/>
        </authorList>
    </citation>
    <scope>NUCLEOTIDE SEQUENCE</scope>
    <source>
        <strain evidence="8">U95</strain>
    </source>
</reference>
<dbReference type="PANTHER" id="PTHR30614">
    <property type="entry name" value="MEMBRANE COMPONENT OF AMINO ACID ABC TRANSPORTER"/>
    <property type="match status" value="1"/>
</dbReference>
<feature type="transmembrane region" description="Helical" evidence="6">
    <location>
        <begin position="535"/>
        <end position="552"/>
    </location>
</feature>
<evidence type="ECO:0000256" key="2">
    <source>
        <dbReference type="ARBA" id="ARBA00022692"/>
    </source>
</evidence>
<evidence type="ECO:0000259" key="7">
    <source>
        <dbReference type="PROSITE" id="PS50928"/>
    </source>
</evidence>
<dbReference type="GO" id="GO:0006865">
    <property type="term" value="P:amino acid transport"/>
    <property type="evidence" value="ECO:0007669"/>
    <property type="project" value="UniProtKB-KW"/>
</dbReference>
<dbReference type="EMBL" id="KC211770">
    <property type="protein sequence ID" value="AGI04207.1"/>
    <property type="molecule type" value="Genomic_DNA"/>
</dbReference>
<accession>M4W6R5</accession>
<evidence type="ECO:0000256" key="5">
    <source>
        <dbReference type="ARBA" id="ARBA00023136"/>
    </source>
</evidence>
<organism evidence="8">
    <name type="scientific">alpha proteobacterium U95</name>
    <dbReference type="NCBI Taxonomy" id="649539"/>
    <lineage>
        <taxon>Bacteria</taxon>
        <taxon>Pseudomonadati</taxon>
        <taxon>Pseudomonadota</taxon>
        <taxon>Alphaproteobacteria</taxon>
    </lineage>
</organism>
<dbReference type="GO" id="GO:0005886">
    <property type="term" value="C:plasma membrane"/>
    <property type="evidence" value="ECO:0007669"/>
    <property type="project" value="UniProtKB-SubCell"/>
</dbReference>